<dbReference type="Gene3D" id="2.10.60.10">
    <property type="entry name" value="CD59"/>
    <property type="match status" value="1"/>
</dbReference>
<dbReference type="AlphaFoldDB" id="A0A3Q3MIX5"/>
<keyword evidence="1" id="KW-0812">Transmembrane</keyword>
<protein>
    <submittedName>
        <fullName evidence="4">Lymphocyte antigen 6D-like</fullName>
    </submittedName>
</protein>
<keyword evidence="1" id="KW-1133">Transmembrane helix</keyword>
<dbReference type="InterPro" id="IPR045860">
    <property type="entry name" value="Snake_toxin-like_sf"/>
</dbReference>
<dbReference type="InParanoid" id="A0A3Q3MIX5"/>
<evidence type="ECO:0000313" key="5">
    <source>
        <dbReference type="Proteomes" id="UP000261640"/>
    </source>
</evidence>
<dbReference type="SUPFAM" id="SSF57302">
    <property type="entry name" value="Snake toxin-like"/>
    <property type="match status" value="1"/>
</dbReference>
<organism evidence="4 5">
    <name type="scientific">Mastacembelus armatus</name>
    <name type="common">zig-zag eel</name>
    <dbReference type="NCBI Taxonomy" id="205130"/>
    <lineage>
        <taxon>Eukaryota</taxon>
        <taxon>Metazoa</taxon>
        <taxon>Chordata</taxon>
        <taxon>Craniata</taxon>
        <taxon>Vertebrata</taxon>
        <taxon>Euteleostomi</taxon>
        <taxon>Actinopterygii</taxon>
        <taxon>Neopterygii</taxon>
        <taxon>Teleostei</taxon>
        <taxon>Neoteleostei</taxon>
        <taxon>Acanthomorphata</taxon>
        <taxon>Anabantaria</taxon>
        <taxon>Synbranchiformes</taxon>
        <taxon>Mastacembelidae</taxon>
        <taxon>Mastacembelus</taxon>
    </lineage>
</organism>
<keyword evidence="2" id="KW-0732">Signal</keyword>
<feature type="signal peptide" evidence="2">
    <location>
        <begin position="1"/>
        <end position="21"/>
    </location>
</feature>
<evidence type="ECO:0000256" key="2">
    <source>
        <dbReference type="SAM" id="SignalP"/>
    </source>
</evidence>
<dbReference type="Proteomes" id="UP000261640">
    <property type="component" value="Unplaced"/>
</dbReference>
<dbReference type="Ensembl" id="ENSMAMT00000023386.2">
    <property type="protein sequence ID" value="ENSMAMP00000022806.2"/>
    <property type="gene ID" value="ENSMAMG00000015338.2"/>
</dbReference>
<dbReference type="InterPro" id="IPR035076">
    <property type="entry name" value="Toxin/TOLIP"/>
</dbReference>
<reference evidence="4" key="1">
    <citation type="submission" date="2025-08" db="UniProtKB">
        <authorList>
            <consortium name="Ensembl"/>
        </authorList>
    </citation>
    <scope>IDENTIFICATION</scope>
</reference>
<keyword evidence="5" id="KW-1185">Reference proteome</keyword>
<feature type="domain" description="Snake toxin/toxin-like" evidence="3">
    <location>
        <begin position="14"/>
        <end position="74"/>
    </location>
</feature>
<feature type="chain" id="PRO_5030081514" evidence="2">
    <location>
        <begin position="22"/>
        <end position="100"/>
    </location>
</feature>
<sequence length="100" mass="11013">MRLFVSLSFILYGLRCYTCWGANPANCNDVRTCPRNYNRCSISGNMITKHCMISAMCENSYSVGVTCCSGDLCNGAKHTGVFVPLLLLPVAIITVFIFET</sequence>
<dbReference type="Pfam" id="PF00087">
    <property type="entry name" value="Toxin_TOLIP"/>
    <property type="match status" value="1"/>
</dbReference>
<evidence type="ECO:0000313" key="4">
    <source>
        <dbReference type="Ensembl" id="ENSMAMP00000022806.2"/>
    </source>
</evidence>
<feature type="transmembrane region" description="Helical" evidence="1">
    <location>
        <begin position="81"/>
        <end position="98"/>
    </location>
</feature>
<reference evidence="4" key="2">
    <citation type="submission" date="2025-09" db="UniProtKB">
        <authorList>
            <consortium name="Ensembl"/>
        </authorList>
    </citation>
    <scope>IDENTIFICATION</scope>
</reference>
<keyword evidence="1" id="KW-0472">Membrane</keyword>
<evidence type="ECO:0000256" key="1">
    <source>
        <dbReference type="SAM" id="Phobius"/>
    </source>
</evidence>
<name>A0A3Q3MIX5_9TELE</name>
<evidence type="ECO:0000259" key="3">
    <source>
        <dbReference type="Pfam" id="PF00087"/>
    </source>
</evidence>
<dbReference type="GeneTree" id="ENSGT00940000177396"/>
<accession>A0A3Q3MIX5</accession>
<proteinExistence type="predicted"/>